<gene>
    <name evidence="1" type="ORF">C4900_13050</name>
</gene>
<dbReference type="Gene3D" id="3.30.750.24">
    <property type="entry name" value="STAS domain"/>
    <property type="match status" value="1"/>
</dbReference>
<dbReference type="AlphaFoldDB" id="A0A1C2G3T6"/>
<name>A0A1C2G3T6_9GAMM</name>
<dbReference type="Pfam" id="PF13466">
    <property type="entry name" value="STAS_2"/>
    <property type="match status" value="1"/>
</dbReference>
<dbReference type="OrthoDB" id="5297990at2"/>
<evidence type="ECO:0000313" key="2">
    <source>
        <dbReference type="Proteomes" id="UP000253250"/>
    </source>
</evidence>
<dbReference type="RefSeq" id="WP_083995655.1">
    <property type="nucleotide sequence ID" value="NZ_CP080624.1"/>
</dbReference>
<dbReference type="EMBL" id="PSYR01000002">
    <property type="protein sequence ID" value="RCN56696.1"/>
    <property type="molecule type" value="Genomic_DNA"/>
</dbReference>
<dbReference type="InterPro" id="IPR058548">
    <property type="entry name" value="MlaB-like_STAS"/>
</dbReference>
<dbReference type="InterPro" id="IPR002645">
    <property type="entry name" value="STAS_dom"/>
</dbReference>
<proteinExistence type="predicted"/>
<organism evidence="1 2">
    <name type="scientific">Acidiferrobacter thiooxydans</name>
    <dbReference type="NCBI Taxonomy" id="163359"/>
    <lineage>
        <taxon>Bacteria</taxon>
        <taxon>Pseudomonadati</taxon>
        <taxon>Pseudomonadota</taxon>
        <taxon>Gammaproteobacteria</taxon>
        <taxon>Acidiferrobacterales</taxon>
        <taxon>Acidiferrobacteraceae</taxon>
        <taxon>Acidiferrobacter</taxon>
    </lineage>
</organism>
<dbReference type="SUPFAM" id="SSF52091">
    <property type="entry name" value="SpoIIaa-like"/>
    <property type="match status" value="1"/>
</dbReference>
<reference evidence="1 2" key="1">
    <citation type="submission" date="2018-02" db="EMBL/GenBank/DDBJ databases">
        <title>Insights into the biology of acidophilic members of the Acidiferrobacteraceae family derived from comparative genomic analyses.</title>
        <authorList>
            <person name="Issotta F."/>
            <person name="Thyssen C."/>
            <person name="Mena C."/>
            <person name="Moya A."/>
            <person name="Bellenberg S."/>
            <person name="Sproer C."/>
            <person name="Covarrubias P.C."/>
            <person name="Sand W."/>
            <person name="Quatrini R."/>
            <person name="Vera M."/>
        </authorList>
    </citation>
    <scope>NUCLEOTIDE SEQUENCE [LARGE SCALE GENOMIC DNA]</scope>
    <source>
        <strain evidence="2">m-1</strain>
    </source>
</reference>
<dbReference type="PROSITE" id="PS50801">
    <property type="entry name" value="STAS"/>
    <property type="match status" value="1"/>
</dbReference>
<protein>
    <submittedName>
        <fullName evidence="1">STAS domain-containing protein</fullName>
    </submittedName>
</protein>
<keyword evidence="2" id="KW-1185">Reference proteome</keyword>
<accession>A0A1C2G3T6</accession>
<sequence length="99" mass="10518">MSARLTPQGPGRYRLEGAIHFGAPLPDDLQAPGIVPVAGSATVALDGLEQADSVVLALLIEWRRQARAQGFRLTLAEIPKRLAALIHVTGVGPVFEDEP</sequence>
<dbReference type="InterPro" id="IPR036513">
    <property type="entry name" value="STAS_dom_sf"/>
</dbReference>
<dbReference type="STRING" id="163359.A9R16_00610"/>
<comment type="caution">
    <text evidence="1">The sequence shown here is derived from an EMBL/GenBank/DDBJ whole genome shotgun (WGS) entry which is preliminary data.</text>
</comment>
<dbReference type="Proteomes" id="UP000253250">
    <property type="component" value="Unassembled WGS sequence"/>
</dbReference>
<evidence type="ECO:0000313" key="1">
    <source>
        <dbReference type="EMBL" id="RCN56696.1"/>
    </source>
</evidence>